<dbReference type="EMBL" id="JACJVQ010000019">
    <property type="protein sequence ID" value="MBB6636940.1"/>
    <property type="molecule type" value="Genomic_DNA"/>
</dbReference>
<dbReference type="AlphaFoldDB" id="A0A841T4D6"/>
<sequence length="76" mass="8257">MAKSKRGRAIWNLPSHGRGTCPVCKATRIKLLYTRTASDGKSVKVCKRCSAAPVSRLDEATAEIKAVESPKPVMSR</sequence>
<dbReference type="RefSeq" id="WP_185122135.1">
    <property type="nucleotide sequence ID" value="NZ_JACJVQ010000019.1"/>
</dbReference>
<organism evidence="1 2">
    <name type="scientific">Cohnella thailandensis</name>
    <dbReference type="NCBI Taxonomy" id="557557"/>
    <lineage>
        <taxon>Bacteria</taxon>
        <taxon>Bacillati</taxon>
        <taxon>Bacillota</taxon>
        <taxon>Bacilli</taxon>
        <taxon>Bacillales</taxon>
        <taxon>Paenibacillaceae</taxon>
        <taxon>Cohnella</taxon>
    </lineage>
</organism>
<proteinExistence type="predicted"/>
<comment type="caution">
    <text evidence="1">The sequence shown here is derived from an EMBL/GenBank/DDBJ whole genome shotgun (WGS) entry which is preliminary data.</text>
</comment>
<evidence type="ECO:0000313" key="2">
    <source>
        <dbReference type="Proteomes" id="UP000535838"/>
    </source>
</evidence>
<keyword evidence="2" id="KW-1185">Reference proteome</keyword>
<reference evidence="1 2" key="1">
    <citation type="submission" date="2020-08" db="EMBL/GenBank/DDBJ databases">
        <title>Cohnella phylogeny.</title>
        <authorList>
            <person name="Dunlap C."/>
        </authorList>
    </citation>
    <scope>NUCLEOTIDE SEQUENCE [LARGE SCALE GENOMIC DNA]</scope>
    <source>
        <strain evidence="1 2">DSM 25241</strain>
    </source>
</reference>
<name>A0A841T4D6_9BACL</name>
<protein>
    <submittedName>
        <fullName evidence="1">Uncharacterized protein</fullName>
    </submittedName>
</protein>
<dbReference type="Proteomes" id="UP000535838">
    <property type="component" value="Unassembled WGS sequence"/>
</dbReference>
<accession>A0A841T4D6</accession>
<evidence type="ECO:0000313" key="1">
    <source>
        <dbReference type="EMBL" id="MBB6636940.1"/>
    </source>
</evidence>
<gene>
    <name evidence="1" type="ORF">H7B67_22665</name>
</gene>